<evidence type="ECO:0000313" key="3">
    <source>
        <dbReference type="Proteomes" id="UP000278907"/>
    </source>
</evidence>
<dbReference type="CDD" id="cd00063">
    <property type="entry name" value="FN3"/>
    <property type="match status" value="1"/>
</dbReference>
<dbReference type="Gene3D" id="2.60.40.10">
    <property type="entry name" value="Immunoglobulins"/>
    <property type="match status" value="1"/>
</dbReference>
<dbReference type="PROSITE" id="PS50853">
    <property type="entry name" value="FN3"/>
    <property type="match status" value="1"/>
</dbReference>
<proteinExistence type="predicted"/>
<accession>A0ABX9Q3X7</accession>
<dbReference type="Proteomes" id="UP000278907">
    <property type="component" value="Unassembled WGS sequence"/>
</dbReference>
<keyword evidence="3" id="KW-1185">Reference proteome</keyword>
<protein>
    <recommendedName>
        <fullName evidence="1">Fibronectin type-III domain-containing protein</fullName>
    </recommendedName>
</protein>
<dbReference type="InterPro" id="IPR003961">
    <property type="entry name" value="FN3_dom"/>
</dbReference>
<comment type="caution">
    <text evidence="2">The sequence shown here is derived from an EMBL/GenBank/DDBJ whole genome shotgun (WGS) entry which is preliminary data.</text>
</comment>
<dbReference type="Pfam" id="PF00041">
    <property type="entry name" value="fn3"/>
    <property type="match status" value="1"/>
</dbReference>
<evidence type="ECO:0000259" key="1">
    <source>
        <dbReference type="PROSITE" id="PS50853"/>
    </source>
</evidence>
<gene>
    <name evidence="2" type="ORF">D7Y13_42565</name>
</gene>
<dbReference type="SUPFAM" id="SSF49265">
    <property type="entry name" value="Fibronectin type III"/>
    <property type="match status" value="1"/>
</dbReference>
<feature type="non-terminal residue" evidence="2">
    <location>
        <position position="1"/>
    </location>
</feature>
<name>A0ABX9Q3X7_9BACT</name>
<evidence type="ECO:0000313" key="2">
    <source>
        <dbReference type="EMBL" id="RKH84402.1"/>
    </source>
</evidence>
<dbReference type="RefSeq" id="WP_147452692.1">
    <property type="nucleotide sequence ID" value="NZ_RAWI01000948.1"/>
</dbReference>
<reference evidence="2 3" key="1">
    <citation type="submission" date="2018-09" db="EMBL/GenBank/DDBJ databases">
        <authorList>
            <person name="Livingstone P.G."/>
            <person name="Whitworth D.E."/>
        </authorList>
    </citation>
    <scope>NUCLEOTIDE SEQUENCE [LARGE SCALE GENOMIC DNA]</scope>
    <source>
        <strain evidence="2 3">CA031B</strain>
    </source>
</reference>
<dbReference type="EMBL" id="RAWI01000948">
    <property type="protein sequence ID" value="RKH84402.1"/>
    <property type="molecule type" value="Genomic_DNA"/>
</dbReference>
<feature type="domain" description="Fibronectin type-III" evidence="1">
    <location>
        <begin position="17"/>
        <end position="109"/>
    </location>
</feature>
<dbReference type="InterPro" id="IPR036116">
    <property type="entry name" value="FN3_sf"/>
</dbReference>
<organism evidence="2 3">
    <name type="scientific">Corallococcus praedator</name>
    <dbReference type="NCBI Taxonomy" id="2316724"/>
    <lineage>
        <taxon>Bacteria</taxon>
        <taxon>Pseudomonadati</taxon>
        <taxon>Myxococcota</taxon>
        <taxon>Myxococcia</taxon>
        <taxon>Myxococcales</taxon>
        <taxon>Cystobacterineae</taxon>
        <taxon>Myxococcaceae</taxon>
        <taxon>Corallococcus</taxon>
    </lineage>
</organism>
<sequence length="109" mass="12446">YIATETLRGNQLPTTPVLVAPKPETKFTYDKITLSWKLVSDKDGDKLQYKYCVWPEDKLSNFNDCTPTDTTKVTVYGLEMGRAYNWRVLVEDGKGGSVMSETRRFSLVK</sequence>
<dbReference type="InterPro" id="IPR013783">
    <property type="entry name" value="Ig-like_fold"/>
</dbReference>